<sequence length="173" mass="19072">MGRRSKIELQNLTERVVRLYQEGKTILQIADILKTEGYDTSREGVRRAVRSAKDLAVDLKKATEEARVMMDAVRSSPNTDLAEAVLTRFASLLLQESSAIEELGSDDPMAYIDAISKVANAQAKLGTVRMKYQNGFEAAKQAVLEALRAELKNHPDILERLETIVTGLEAPAA</sequence>
<proteinExistence type="predicted"/>
<protein>
    <submittedName>
        <fullName evidence="1">DUF3486 family protein</fullName>
    </submittedName>
</protein>
<comment type="caution">
    <text evidence="1">The sequence shown here is derived from an EMBL/GenBank/DDBJ whole genome shotgun (WGS) entry which is preliminary data.</text>
</comment>
<reference evidence="1" key="1">
    <citation type="journal article" date="2020" name="mSystems">
        <title>Genome- and Community-Level Interaction Insights into Carbon Utilization and Element Cycling Functions of Hydrothermarchaeota in Hydrothermal Sediment.</title>
        <authorList>
            <person name="Zhou Z."/>
            <person name="Liu Y."/>
            <person name="Xu W."/>
            <person name="Pan J."/>
            <person name="Luo Z.H."/>
            <person name="Li M."/>
        </authorList>
    </citation>
    <scope>NUCLEOTIDE SEQUENCE [LARGE SCALE GENOMIC DNA]</scope>
    <source>
        <strain evidence="1">SpSt-503</strain>
    </source>
</reference>
<evidence type="ECO:0000313" key="1">
    <source>
        <dbReference type="EMBL" id="HFH28797.1"/>
    </source>
</evidence>
<accession>A0A7C3E4A9</accession>
<gene>
    <name evidence="1" type="ORF">ENS59_04705</name>
</gene>
<dbReference type="EMBL" id="DSVL01000144">
    <property type="protein sequence ID" value="HFH28797.1"/>
    <property type="molecule type" value="Genomic_DNA"/>
</dbReference>
<dbReference type="Pfam" id="PF11985">
    <property type="entry name" value="Phage_Mu_Gp27"/>
    <property type="match status" value="1"/>
</dbReference>
<dbReference type="AlphaFoldDB" id="A0A7C3E4A9"/>
<dbReference type="InterPro" id="IPR021874">
    <property type="entry name" value="Phage_Mu_Gp27"/>
</dbReference>
<organism evidence="1">
    <name type="scientific">Gracilinema caldarium</name>
    <dbReference type="NCBI Taxonomy" id="215591"/>
    <lineage>
        <taxon>Bacteria</taxon>
        <taxon>Pseudomonadati</taxon>
        <taxon>Spirochaetota</taxon>
        <taxon>Spirochaetia</taxon>
        <taxon>Spirochaetales</taxon>
        <taxon>Breznakiellaceae</taxon>
        <taxon>Gracilinema</taxon>
    </lineage>
</organism>
<name>A0A7C3E4A9_9SPIR</name>